<evidence type="ECO:0000256" key="1">
    <source>
        <dbReference type="SAM" id="MobiDB-lite"/>
    </source>
</evidence>
<proteinExistence type="predicted"/>
<organism evidence="2 3">
    <name type="scientific">Nostoc punctiforme NIES-2108</name>
    <dbReference type="NCBI Taxonomy" id="1356359"/>
    <lineage>
        <taxon>Bacteria</taxon>
        <taxon>Bacillati</taxon>
        <taxon>Cyanobacteriota</taxon>
        <taxon>Cyanophyceae</taxon>
        <taxon>Nostocales</taxon>
        <taxon>Nostocaceae</taxon>
        <taxon>Nostoc</taxon>
    </lineage>
</organism>
<reference evidence="2 3" key="1">
    <citation type="submission" date="2016-04" db="EMBL/GenBank/DDBJ databases">
        <authorList>
            <person name="Evans L.H."/>
            <person name="Alamgir A."/>
            <person name="Owens N."/>
            <person name="Weber N.D."/>
            <person name="Virtaneva K."/>
            <person name="Barbian K."/>
            <person name="Babar A."/>
            <person name="Rosenke K."/>
        </authorList>
    </citation>
    <scope>NUCLEOTIDE SEQUENCE [LARGE SCALE GENOMIC DNA]</scope>
    <source>
        <strain evidence="2">NIES-2108</strain>
    </source>
</reference>
<feature type="region of interest" description="Disordered" evidence="1">
    <location>
        <begin position="1"/>
        <end position="32"/>
    </location>
</feature>
<gene>
    <name evidence="2" type="ORF">A6769_01365</name>
</gene>
<dbReference type="Proteomes" id="UP000252085">
    <property type="component" value="Unassembled WGS sequence"/>
</dbReference>
<evidence type="ECO:0000313" key="2">
    <source>
        <dbReference type="EMBL" id="RCJ41587.1"/>
    </source>
</evidence>
<comment type="caution">
    <text evidence="2">The sequence shown here is derived from an EMBL/GenBank/DDBJ whole genome shotgun (WGS) entry which is preliminary data.</text>
</comment>
<evidence type="ECO:0000313" key="3">
    <source>
        <dbReference type="Proteomes" id="UP000252085"/>
    </source>
</evidence>
<sequence length="168" mass="18925">MVNNTLNENAETNGQSIENGESNSQFSKPSSEFKRKVKKLNTKGEGFKIDDIIDAIQTAIVEVIELEITTWVPESSTQLENPQGQQIAQTGNRMHTIINLIDGDITNEVGSEFIGSGPYTELREFHLTQIKESREIMQKNIESLQKLYGFFIEIMKSSKTSQQSLSRP</sequence>
<protein>
    <submittedName>
        <fullName evidence="2">Uncharacterized protein</fullName>
    </submittedName>
</protein>
<name>A0A367RYA8_NOSPU</name>
<dbReference type="AlphaFoldDB" id="A0A367RYA8"/>
<dbReference type="EMBL" id="LXQE01000029">
    <property type="protein sequence ID" value="RCJ41587.1"/>
    <property type="molecule type" value="Genomic_DNA"/>
</dbReference>
<feature type="compositionally biased region" description="Polar residues" evidence="1">
    <location>
        <begin position="1"/>
        <end position="30"/>
    </location>
</feature>
<accession>A0A367RYA8</accession>